<proteinExistence type="predicted"/>
<gene>
    <name evidence="1" type="ORF">A3L09_08660</name>
</gene>
<dbReference type="GeneID" id="33320483"/>
<dbReference type="EMBL" id="CP014862">
    <property type="protein sequence ID" value="ASJ03322.1"/>
    <property type="molecule type" value="Genomic_DNA"/>
</dbReference>
<evidence type="ECO:0000313" key="1">
    <source>
        <dbReference type="EMBL" id="ASJ03322.1"/>
    </source>
</evidence>
<name>A0A2Z2MF05_THEPR</name>
<protein>
    <submittedName>
        <fullName evidence="1">Uncharacterized protein</fullName>
    </submittedName>
</protein>
<keyword evidence="2" id="KW-1185">Reference proteome</keyword>
<evidence type="ECO:0000313" key="2">
    <source>
        <dbReference type="Proteomes" id="UP000250179"/>
    </source>
</evidence>
<dbReference type="KEGG" id="tprf:A3L09_08660"/>
<reference evidence="1 2" key="1">
    <citation type="submission" date="2016-03" db="EMBL/GenBank/DDBJ databases">
        <title>Complete genome sequence of Thermococcus profundus strain DT5432.</title>
        <authorList>
            <person name="Oger P.M."/>
        </authorList>
    </citation>
    <scope>NUCLEOTIDE SEQUENCE [LARGE SCALE GENOMIC DNA]</scope>
    <source>
        <strain evidence="1 2">DT 5432</strain>
    </source>
</reference>
<organism evidence="1 2">
    <name type="scientific">Thermococcus profundus</name>
    <dbReference type="NCBI Taxonomy" id="49899"/>
    <lineage>
        <taxon>Archaea</taxon>
        <taxon>Methanobacteriati</taxon>
        <taxon>Methanobacteriota</taxon>
        <taxon>Thermococci</taxon>
        <taxon>Thermococcales</taxon>
        <taxon>Thermococcaceae</taxon>
        <taxon>Thermococcus</taxon>
    </lineage>
</organism>
<accession>A0A2Z2MF05</accession>
<dbReference type="AlphaFoldDB" id="A0A2Z2MF05"/>
<sequence length="71" mass="7958">MGDIVVKVPPNVDEKLAGLIAETILERLKTLARLNEMLNNSELSEEEAVELGRKAKTGRGEYLERRYSSRG</sequence>
<dbReference type="OrthoDB" id="94362at2157"/>
<dbReference type="RefSeq" id="WP_088858579.1">
    <property type="nucleotide sequence ID" value="NZ_CP014862.1"/>
</dbReference>
<dbReference type="Proteomes" id="UP000250179">
    <property type="component" value="Chromosome"/>
</dbReference>